<feature type="domain" description="Transposase IS66 central" evidence="1">
    <location>
        <begin position="30"/>
        <end position="112"/>
    </location>
</feature>
<dbReference type="RefSeq" id="WP_207471219.1">
    <property type="nucleotide sequence ID" value="NZ_JAFNAW010000064.1"/>
</dbReference>
<keyword evidence="3" id="KW-1185">Reference proteome</keyword>
<dbReference type="Proteomes" id="UP001595557">
    <property type="component" value="Unassembled WGS sequence"/>
</dbReference>
<proteinExistence type="predicted"/>
<evidence type="ECO:0000313" key="2">
    <source>
        <dbReference type="EMBL" id="MFC3169928.1"/>
    </source>
</evidence>
<evidence type="ECO:0000259" key="1">
    <source>
        <dbReference type="Pfam" id="PF03050"/>
    </source>
</evidence>
<gene>
    <name evidence="2" type="ORF">ACFOD7_17910</name>
</gene>
<name>A0ABV7IKA1_9RHOB</name>
<sequence length="179" mass="19983">MGEPARTCSGPECFLCTTQIEDDPIYGQRDRKGQPSAKEAPILAERFDDIFGQRTRYKELGQLLAPLHRRKAELLKVLERPEIPLHTNSSENDLRACVTKRRISGGTMSAVGRQARDVMLGLMKTCQKLGISFFAYLGDRLGVKGLTGCIPFLQSSLPFGQLEPGCPEICPSHLRRRRP</sequence>
<dbReference type="InterPro" id="IPR004291">
    <property type="entry name" value="Transposase_IS66_central"/>
</dbReference>
<dbReference type="Pfam" id="PF03050">
    <property type="entry name" value="DDE_Tnp_IS66"/>
    <property type="match status" value="1"/>
</dbReference>
<evidence type="ECO:0000313" key="3">
    <source>
        <dbReference type="Proteomes" id="UP001595557"/>
    </source>
</evidence>
<accession>A0ABV7IKA1</accession>
<dbReference type="EMBL" id="JBHRTE010000088">
    <property type="protein sequence ID" value="MFC3169928.1"/>
    <property type="molecule type" value="Genomic_DNA"/>
</dbReference>
<comment type="caution">
    <text evidence="2">The sequence shown here is derived from an EMBL/GenBank/DDBJ whole genome shotgun (WGS) entry which is preliminary data.</text>
</comment>
<reference evidence="3" key="1">
    <citation type="journal article" date="2019" name="Int. J. Syst. Evol. Microbiol.">
        <title>The Global Catalogue of Microorganisms (GCM) 10K type strain sequencing project: providing services to taxonomists for standard genome sequencing and annotation.</title>
        <authorList>
            <consortium name="The Broad Institute Genomics Platform"/>
            <consortium name="The Broad Institute Genome Sequencing Center for Infectious Disease"/>
            <person name="Wu L."/>
            <person name="Ma J."/>
        </authorList>
    </citation>
    <scope>NUCLEOTIDE SEQUENCE [LARGE SCALE GENOMIC DNA]</scope>
    <source>
        <strain evidence="3">KCTC 52239</strain>
    </source>
</reference>
<organism evidence="2 3">
    <name type="scientific">Paracoccus fontiphilus</name>
    <dbReference type="NCBI Taxonomy" id="1815556"/>
    <lineage>
        <taxon>Bacteria</taxon>
        <taxon>Pseudomonadati</taxon>
        <taxon>Pseudomonadota</taxon>
        <taxon>Alphaproteobacteria</taxon>
        <taxon>Rhodobacterales</taxon>
        <taxon>Paracoccaceae</taxon>
        <taxon>Paracoccus</taxon>
    </lineage>
</organism>
<protein>
    <submittedName>
        <fullName evidence="2">Transposase</fullName>
    </submittedName>
</protein>